<evidence type="ECO:0000313" key="3">
    <source>
        <dbReference type="Proteomes" id="UP000030156"/>
    </source>
</evidence>
<sequence>MIWLAFAYEVLVIAWIGMTRGTDAILTNWEKLAVLAPFLLASGWAVVDLVRSLRRMRKDK</sequence>
<proteinExistence type="predicted"/>
<keyword evidence="1" id="KW-1133">Transmembrane helix</keyword>
<name>A0A0A0P260_9CAUD</name>
<accession>A0A0A0P260</accession>
<protein>
    <submittedName>
        <fullName evidence="2">Uncharacterized protein</fullName>
    </submittedName>
</protein>
<reference evidence="2 3" key="1">
    <citation type="submission" date="2013-08" db="EMBL/GenBank/DDBJ databases">
        <authorList>
            <person name="Tong Y."/>
            <person name="Hua Y."/>
            <person name="Mi Z."/>
            <person name="An X."/>
            <person name="Pei G."/>
            <person name="Wang W."/>
            <person name="Xu X."/>
            <person name="Li S."/>
        </authorList>
    </citation>
    <scope>NUCLEOTIDE SEQUENCE [LARGE SCALE GENOMIC DNA]</scope>
    <source>
        <strain evidence="2">Sewage</strain>
    </source>
</reference>
<organism evidence="2 3">
    <name type="scientific">Enterobacteria phage IME_EC2</name>
    <dbReference type="NCBI Taxonomy" id="1414766"/>
    <lineage>
        <taxon>Viruses</taxon>
        <taxon>Duplodnaviria</taxon>
        <taxon>Heunggongvirae</taxon>
        <taxon>Uroviricota</taxon>
        <taxon>Caudoviricetes</taxon>
        <taxon>Murrayvirus</taxon>
        <taxon>Murrayvirus EC2</taxon>
    </lineage>
</organism>
<gene>
    <name evidence="2" type="ORF">IME_EC2_54</name>
</gene>
<dbReference type="Proteomes" id="UP000030156">
    <property type="component" value="Segment"/>
</dbReference>
<keyword evidence="1" id="KW-0472">Membrane</keyword>
<evidence type="ECO:0000313" key="2">
    <source>
        <dbReference type="EMBL" id="AGZ17845.1"/>
    </source>
</evidence>
<dbReference type="EMBL" id="KF591601">
    <property type="protein sequence ID" value="AGZ17845.1"/>
    <property type="molecule type" value="Genomic_DNA"/>
</dbReference>
<feature type="transmembrane region" description="Helical" evidence="1">
    <location>
        <begin position="31"/>
        <end position="50"/>
    </location>
</feature>
<keyword evidence="1" id="KW-0812">Transmembrane</keyword>
<keyword evidence="3" id="KW-1185">Reference proteome</keyword>
<evidence type="ECO:0000256" key="1">
    <source>
        <dbReference type="SAM" id="Phobius"/>
    </source>
</evidence>